<dbReference type="AlphaFoldDB" id="A0A1N7FW37"/>
<keyword evidence="1" id="KW-1133">Transmembrane helix</keyword>
<feature type="transmembrane region" description="Helical" evidence="1">
    <location>
        <begin position="7"/>
        <end position="28"/>
    </location>
</feature>
<dbReference type="NCBIfam" id="NF038216">
    <property type="entry name" value="ABZJ_00895_fam"/>
    <property type="match status" value="1"/>
</dbReference>
<keyword evidence="1" id="KW-0472">Membrane</keyword>
<protein>
    <submittedName>
        <fullName evidence="2">Uncharacterized protein</fullName>
    </submittedName>
</protein>
<keyword evidence="1" id="KW-0812">Transmembrane</keyword>
<sequence length="144" mass="15538">MNYLRYTAVFLGIAVLSALIVLALNAWADAGLGSAGQLLAPAMIAALLEGRSFVREESRMPNPSEAWNFALLATGLAIVLNVALSYASTWVIPPASVQSVTPFGTRGYWIMLVVHSIIYLLSNRFFLGLGARNEEARRNRPGAS</sequence>
<dbReference type="STRING" id="573024.SAMN05216208_0711"/>
<evidence type="ECO:0000256" key="1">
    <source>
        <dbReference type="SAM" id="Phobius"/>
    </source>
</evidence>
<gene>
    <name evidence="2" type="ORF">SAMN05421666_1425</name>
</gene>
<dbReference type="Proteomes" id="UP000186019">
    <property type="component" value="Unassembled WGS sequence"/>
</dbReference>
<feature type="transmembrane region" description="Helical" evidence="1">
    <location>
        <begin position="66"/>
        <end position="87"/>
    </location>
</feature>
<dbReference type="OrthoDB" id="7725897at2"/>
<evidence type="ECO:0000313" key="3">
    <source>
        <dbReference type="Proteomes" id="UP000186019"/>
    </source>
</evidence>
<reference evidence="2 3" key="1">
    <citation type="submission" date="2017-01" db="EMBL/GenBank/DDBJ databases">
        <authorList>
            <person name="Mah S.A."/>
            <person name="Swanson W.J."/>
            <person name="Moy G.W."/>
            <person name="Vacquier V.D."/>
        </authorList>
    </citation>
    <scope>NUCLEOTIDE SEQUENCE [LARGE SCALE GENOMIC DNA]</scope>
    <source>
        <strain evidence="2 3">DSM 29590</strain>
    </source>
</reference>
<feature type="transmembrane region" description="Helical" evidence="1">
    <location>
        <begin position="107"/>
        <end position="130"/>
    </location>
</feature>
<dbReference type="EMBL" id="FTNV01000001">
    <property type="protein sequence ID" value="SIS04562.1"/>
    <property type="molecule type" value="Genomic_DNA"/>
</dbReference>
<dbReference type="InterPro" id="IPR047730">
    <property type="entry name" value="ABZJ_00895-like"/>
</dbReference>
<dbReference type="RefSeq" id="WP_076532201.1">
    <property type="nucleotide sequence ID" value="NZ_CANNEL010000003.1"/>
</dbReference>
<accession>A0A1N7FW37</accession>
<feature type="transmembrane region" description="Helical" evidence="1">
    <location>
        <begin position="34"/>
        <end position="54"/>
    </location>
</feature>
<evidence type="ECO:0000313" key="2">
    <source>
        <dbReference type="EMBL" id="SIS04562.1"/>
    </source>
</evidence>
<name>A0A1N7FW37_9RHOB</name>
<keyword evidence="3" id="KW-1185">Reference proteome</keyword>
<proteinExistence type="predicted"/>
<organism evidence="2 3">
    <name type="scientific">Roseovarius nanhaiticus</name>
    <dbReference type="NCBI Taxonomy" id="573024"/>
    <lineage>
        <taxon>Bacteria</taxon>
        <taxon>Pseudomonadati</taxon>
        <taxon>Pseudomonadota</taxon>
        <taxon>Alphaproteobacteria</taxon>
        <taxon>Rhodobacterales</taxon>
        <taxon>Roseobacteraceae</taxon>
        <taxon>Roseovarius</taxon>
    </lineage>
</organism>